<name>A0ACC2ZUQ1_9EURO</name>
<gene>
    <name evidence="1" type="ORF">H2198_009317</name>
</gene>
<sequence>MDSTLDDLGPVAGGSISAQEVGPYDSFDYKGINLISLALGGTVTTDVKTCSSVNIGAYSSATNAFDFKDLYYGYILSTAEAVLSTSVSCTKTVIGYKARVETARKGFDFHVGFLTPHTDMLQAKQSDNFDNADTATLETEIAERLGSALVATPDDSLNYTTYIPKDKEDGN</sequence>
<reference evidence="1" key="1">
    <citation type="submission" date="2022-10" db="EMBL/GenBank/DDBJ databases">
        <title>Culturing micro-colonial fungi from biological soil crusts in the Mojave desert and describing Neophaeococcomyces mojavensis, and introducing the new genera and species Taxawa tesnikishii.</title>
        <authorList>
            <person name="Kurbessoian T."/>
            <person name="Stajich J.E."/>
        </authorList>
    </citation>
    <scope>NUCLEOTIDE SEQUENCE</scope>
    <source>
        <strain evidence="1">JES_112</strain>
    </source>
</reference>
<dbReference type="Proteomes" id="UP001172386">
    <property type="component" value="Unassembled WGS sequence"/>
</dbReference>
<keyword evidence="2" id="KW-1185">Reference proteome</keyword>
<accession>A0ACC2ZUQ1</accession>
<evidence type="ECO:0000313" key="1">
    <source>
        <dbReference type="EMBL" id="KAJ9651402.1"/>
    </source>
</evidence>
<protein>
    <submittedName>
        <fullName evidence="1">Uncharacterized protein</fullName>
    </submittedName>
</protein>
<proteinExistence type="predicted"/>
<organism evidence="1 2">
    <name type="scientific">Neophaeococcomyces mojaviensis</name>
    <dbReference type="NCBI Taxonomy" id="3383035"/>
    <lineage>
        <taxon>Eukaryota</taxon>
        <taxon>Fungi</taxon>
        <taxon>Dikarya</taxon>
        <taxon>Ascomycota</taxon>
        <taxon>Pezizomycotina</taxon>
        <taxon>Eurotiomycetes</taxon>
        <taxon>Chaetothyriomycetidae</taxon>
        <taxon>Chaetothyriales</taxon>
        <taxon>Chaetothyriales incertae sedis</taxon>
        <taxon>Neophaeococcomyces</taxon>
    </lineage>
</organism>
<comment type="caution">
    <text evidence="1">The sequence shown here is derived from an EMBL/GenBank/DDBJ whole genome shotgun (WGS) entry which is preliminary data.</text>
</comment>
<dbReference type="EMBL" id="JAPDRQ010000259">
    <property type="protein sequence ID" value="KAJ9651402.1"/>
    <property type="molecule type" value="Genomic_DNA"/>
</dbReference>
<evidence type="ECO:0000313" key="2">
    <source>
        <dbReference type="Proteomes" id="UP001172386"/>
    </source>
</evidence>